<dbReference type="EC" id="1.1.1.25" evidence="2 8"/>
<evidence type="ECO:0000259" key="9">
    <source>
        <dbReference type="Pfam" id="PF01488"/>
    </source>
</evidence>
<feature type="domain" description="Quinate/shikimate 5-dehydrogenase/glutamyl-tRNA reductase" evidence="9">
    <location>
        <begin position="119"/>
        <end position="191"/>
    </location>
</feature>
<dbReference type="Pfam" id="PF08501">
    <property type="entry name" value="Shikimate_dh_N"/>
    <property type="match status" value="1"/>
</dbReference>
<dbReference type="PANTHER" id="PTHR21089:SF1">
    <property type="entry name" value="BIFUNCTIONAL 3-DEHYDROQUINATE DEHYDRATASE_SHIKIMATE DEHYDROGENASE, CHLOROPLASTIC"/>
    <property type="match status" value="1"/>
</dbReference>
<keyword evidence="6 8" id="KW-0057">Aromatic amino acid biosynthesis</keyword>
<dbReference type="RefSeq" id="WP_074953738.1">
    <property type="nucleotide sequence ID" value="NZ_FPBV01000014.1"/>
</dbReference>
<dbReference type="Pfam" id="PF18317">
    <property type="entry name" value="SDH_C"/>
    <property type="match status" value="1"/>
</dbReference>
<dbReference type="eggNOG" id="COG0169">
    <property type="taxonomic scope" value="Bacteria"/>
</dbReference>
<evidence type="ECO:0000256" key="2">
    <source>
        <dbReference type="ARBA" id="ARBA00012962"/>
    </source>
</evidence>
<dbReference type="InterPro" id="IPR022893">
    <property type="entry name" value="Shikimate_DH_fam"/>
</dbReference>
<dbReference type="SUPFAM" id="SSF51735">
    <property type="entry name" value="NAD(P)-binding Rossmann-fold domains"/>
    <property type="match status" value="1"/>
</dbReference>
<dbReference type="AlphaFoldDB" id="A0A1I7K9A5"/>
<comment type="similarity">
    <text evidence="8">Belongs to the shikimate dehydrogenase family.</text>
</comment>
<dbReference type="UniPathway" id="UPA00053">
    <property type="reaction ID" value="UER00087"/>
</dbReference>
<gene>
    <name evidence="8" type="primary">aroE</name>
    <name evidence="12" type="ORF">SAMN05421543_11482</name>
</gene>
<reference evidence="13" key="1">
    <citation type="submission" date="2016-10" db="EMBL/GenBank/DDBJ databases">
        <authorList>
            <person name="Varghese N."/>
        </authorList>
    </citation>
    <scope>NUCLEOTIDE SEQUENCE [LARGE SCALE GENOMIC DNA]</scope>
    <source>
        <strain evidence="13">DSM 17980</strain>
    </source>
</reference>
<feature type="domain" description="SDH C-terminal" evidence="11">
    <location>
        <begin position="242"/>
        <end position="272"/>
    </location>
</feature>
<dbReference type="GO" id="GO:0009073">
    <property type="term" value="P:aromatic amino acid family biosynthetic process"/>
    <property type="evidence" value="ECO:0007669"/>
    <property type="project" value="UniProtKB-KW"/>
</dbReference>
<evidence type="ECO:0000313" key="12">
    <source>
        <dbReference type="EMBL" id="SFU94036.1"/>
    </source>
</evidence>
<dbReference type="InterPro" id="IPR011342">
    <property type="entry name" value="Shikimate_DH"/>
</dbReference>
<evidence type="ECO:0000256" key="6">
    <source>
        <dbReference type="ARBA" id="ARBA00023141"/>
    </source>
</evidence>
<feature type="domain" description="Shikimate dehydrogenase substrate binding N-terminal" evidence="10">
    <location>
        <begin position="6"/>
        <end position="88"/>
    </location>
</feature>
<feature type="binding site" evidence="8">
    <location>
        <position position="242"/>
    </location>
    <ligand>
        <name>NADP(+)</name>
        <dbReference type="ChEBI" id="CHEBI:58349"/>
    </ligand>
</feature>
<feature type="binding site" evidence="8">
    <location>
        <position position="219"/>
    </location>
    <ligand>
        <name>NADP(+)</name>
        <dbReference type="ChEBI" id="CHEBI:58349"/>
    </ligand>
</feature>
<dbReference type="SUPFAM" id="SSF53223">
    <property type="entry name" value="Aminoacid dehydrogenase-like, N-terminal domain"/>
    <property type="match status" value="1"/>
</dbReference>
<proteinExistence type="inferred from homology"/>
<dbReference type="GO" id="GO:0005829">
    <property type="term" value="C:cytosol"/>
    <property type="evidence" value="ECO:0007669"/>
    <property type="project" value="TreeGrafter"/>
</dbReference>
<dbReference type="CDD" id="cd01065">
    <property type="entry name" value="NAD_bind_Shikimate_DH"/>
    <property type="match status" value="1"/>
</dbReference>
<dbReference type="GO" id="GO:0019632">
    <property type="term" value="P:shikimate metabolic process"/>
    <property type="evidence" value="ECO:0007669"/>
    <property type="project" value="InterPro"/>
</dbReference>
<evidence type="ECO:0000256" key="8">
    <source>
        <dbReference type="HAMAP-Rule" id="MF_00222"/>
    </source>
</evidence>
<dbReference type="InterPro" id="IPR036291">
    <property type="entry name" value="NAD(P)-bd_dom_sf"/>
</dbReference>
<accession>A0A1I7K9A5</accession>
<dbReference type="OrthoDB" id="9792692at2"/>
<dbReference type="Gene3D" id="3.40.50.10860">
    <property type="entry name" value="Leucine Dehydrogenase, chain A, domain 1"/>
    <property type="match status" value="1"/>
</dbReference>
<comment type="function">
    <text evidence="8">Involved in the biosynthesis of the chorismate, which leads to the biosynthesis of aromatic amino acids. Catalyzes the reversible NADPH linked reduction of 3-dehydroshikimate (DHSA) to yield shikimate (SA).</text>
</comment>
<evidence type="ECO:0000259" key="10">
    <source>
        <dbReference type="Pfam" id="PF08501"/>
    </source>
</evidence>
<dbReference type="InterPro" id="IPR046346">
    <property type="entry name" value="Aminoacid_DH-like_N_sf"/>
</dbReference>
<feature type="binding site" evidence="8">
    <location>
        <position position="102"/>
    </location>
    <ligand>
        <name>shikimate</name>
        <dbReference type="ChEBI" id="CHEBI:36208"/>
    </ligand>
</feature>
<dbReference type="Proteomes" id="UP000183508">
    <property type="component" value="Unassembled WGS sequence"/>
</dbReference>
<dbReference type="NCBIfam" id="TIGR00507">
    <property type="entry name" value="aroE"/>
    <property type="match status" value="1"/>
</dbReference>
<feature type="binding site" evidence="8">
    <location>
        <position position="221"/>
    </location>
    <ligand>
        <name>shikimate</name>
        <dbReference type="ChEBI" id="CHEBI:36208"/>
    </ligand>
</feature>
<name>A0A1I7K9A5_9BACL</name>
<dbReference type="Gene3D" id="3.40.50.720">
    <property type="entry name" value="NAD(P)-binding Rossmann-like Domain"/>
    <property type="match status" value="1"/>
</dbReference>
<dbReference type="InterPro" id="IPR041121">
    <property type="entry name" value="SDH_C"/>
</dbReference>
<protein>
    <recommendedName>
        <fullName evidence="2 8">Shikimate dehydrogenase (NADP(+))</fullName>
        <shortName evidence="8">SDH</shortName>
        <ecNumber evidence="2 8">1.1.1.25</ecNumber>
    </recommendedName>
</protein>
<dbReference type="STRING" id="392015.SAMN05421543_11482"/>
<comment type="subunit">
    <text evidence="8">Homodimer.</text>
</comment>
<comment type="pathway">
    <text evidence="1 8">Metabolic intermediate biosynthesis; chorismate biosynthesis; chorismate from D-erythrose 4-phosphate and phosphoenolpyruvate: step 4/7.</text>
</comment>
<feature type="binding site" evidence="8">
    <location>
        <begin position="125"/>
        <end position="129"/>
    </location>
    <ligand>
        <name>NADP(+)</name>
        <dbReference type="ChEBI" id="CHEBI:58349"/>
    </ligand>
</feature>
<dbReference type="GO" id="GO:0050661">
    <property type="term" value="F:NADP binding"/>
    <property type="evidence" value="ECO:0007669"/>
    <property type="project" value="InterPro"/>
</dbReference>
<feature type="binding site" evidence="8">
    <location>
        <position position="77"/>
    </location>
    <ligand>
        <name>NADP(+)</name>
        <dbReference type="ChEBI" id="CHEBI:58349"/>
    </ligand>
</feature>
<dbReference type="GO" id="GO:0008652">
    <property type="term" value="P:amino acid biosynthetic process"/>
    <property type="evidence" value="ECO:0007669"/>
    <property type="project" value="UniProtKB-KW"/>
</dbReference>
<dbReference type="GO" id="GO:0004764">
    <property type="term" value="F:shikimate 3-dehydrogenase (NADP+) activity"/>
    <property type="evidence" value="ECO:0007669"/>
    <property type="project" value="UniProtKB-UniRule"/>
</dbReference>
<dbReference type="EMBL" id="FPBV01000014">
    <property type="protein sequence ID" value="SFU94036.1"/>
    <property type="molecule type" value="Genomic_DNA"/>
</dbReference>
<feature type="binding site" evidence="8">
    <location>
        <position position="61"/>
    </location>
    <ligand>
        <name>shikimate</name>
        <dbReference type="ChEBI" id="CHEBI:36208"/>
    </ligand>
</feature>
<comment type="catalytic activity">
    <reaction evidence="7 8">
        <text>shikimate + NADP(+) = 3-dehydroshikimate + NADPH + H(+)</text>
        <dbReference type="Rhea" id="RHEA:17737"/>
        <dbReference type="ChEBI" id="CHEBI:15378"/>
        <dbReference type="ChEBI" id="CHEBI:16630"/>
        <dbReference type="ChEBI" id="CHEBI:36208"/>
        <dbReference type="ChEBI" id="CHEBI:57783"/>
        <dbReference type="ChEBI" id="CHEBI:58349"/>
        <dbReference type="EC" id="1.1.1.25"/>
    </reaction>
</comment>
<feature type="binding site" evidence="8">
    <location>
        <position position="86"/>
    </location>
    <ligand>
        <name>shikimate</name>
        <dbReference type="ChEBI" id="CHEBI:36208"/>
    </ligand>
</feature>
<keyword evidence="5 8" id="KW-0560">Oxidoreductase</keyword>
<feature type="active site" description="Proton acceptor" evidence="8">
    <location>
        <position position="65"/>
    </location>
</feature>
<evidence type="ECO:0000256" key="4">
    <source>
        <dbReference type="ARBA" id="ARBA00022857"/>
    </source>
</evidence>
<keyword evidence="13" id="KW-1185">Reference proteome</keyword>
<dbReference type="Pfam" id="PF01488">
    <property type="entry name" value="Shikimate_DH"/>
    <property type="match status" value="1"/>
</dbReference>
<organism evidence="12 13">
    <name type="scientific">Alicyclobacillus macrosporangiidus</name>
    <dbReference type="NCBI Taxonomy" id="392015"/>
    <lineage>
        <taxon>Bacteria</taxon>
        <taxon>Bacillati</taxon>
        <taxon>Bacillota</taxon>
        <taxon>Bacilli</taxon>
        <taxon>Bacillales</taxon>
        <taxon>Alicyclobacillaceae</taxon>
        <taxon>Alicyclobacillus</taxon>
    </lineage>
</organism>
<dbReference type="PANTHER" id="PTHR21089">
    <property type="entry name" value="SHIKIMATE DEHYDROGENASE"/>
    <property type="match status" value="1"/>
</dbReference>
<evidence type="ECO:0000256" key="3">
    <source>
        <dbReference type="ARBA" id="ARBA00022605"/>
    </source>
</evidence>
<evidence type="ECO:0000256" key="1">
    <source>
        <dbReference type="ARBA" id="ARBA00004871"/>
    </source>
</evidence>
<dbReference type="GO" id="GO:0009423">
    <property type="term" value="P:chorismate biosynthetic process"/>
    <property type="evidence" value="ECO:0007669"/>
    <property type="project" value="UniProtKB-UniRule"/>
</dbReference>
<evidence type="ECO:0000313" key="13">
    <source>
        <dbReference type="Proteomes" id="UP000183508"/>
    </source>
</evidence>
<evidence type="ECO:0000259" key="11">
    <source>
        <dbReference type="Pfam" id="PF18317"/>
    </source>
</evidence>
<dbReference type="InterPro" id="IPR013708">
    <property type="entry name" value="Shikimate_DH-bd_N"/>
</dbReference>
<comment type="caution">
    <text evidence="8">Lacks conserved residue(s) required for the propagation of feature annotation.</text>
</comment>
<dbReference type="HAMAP" id="MF_00222">
    <property type="entry name" value="Shikimate_DH_AroE"/>
    <property type="match status" value="1"/>
</dbReference>
<evidence type="ECO:0000256" key="7">
    <source>
        <dbReference type="ARBA" id="ARBA00049442"/>
    </source>
</evidence>
<sequence>MRLYGVLGWPVGHSASPAMMNAAFRAAGQAAVYMSFEVAPTHIAAAVEGLRALGAGGFNVTIPHKQAVFSLLDEVTDTARMAGAVNTVRVDPGGRLWGHNTDVDGWWESVRPHLEGIPERVAVLGAGGAARAVLTALALRAPGTRVAVAARRLERAEALAVQFGDWLRVQVFPWADRHACVAQADLVAQTTPIGMWPETDAAPVEDGRCFRAGQVVQDAVYRPLRTRFLEEAAARGATAVDGLSMLVEQGALAYERWFEAPAPRAVMRAAAEEAVRHGPQGDAARA</sequence>
<keyword evidence="4 8" id="KW-0521">NADP</keyword>
<dbReference type="InterPro" id="IPR006151">
    <property type="entry name" value="Shikm_DH/Glu-tRNA_Rdtase"/>
</dbReference>
<evidence type="ECO:0000256" key="5">
    <source>
        <dbReference type="ARBA" id="ARBA00023002"/>
    </source>
</evidence>
<feature type="binding site" evidence="8">
    <location>
        <begin position="14"/>
        <end position="16"/>
    </location>
    <ligand>
        <name>shikimate</name>
        <dbReference type="ChEBI" id="CHEBI:36208"/>
    </ligand>
</feature>
<feature type="binding site" evidence="8">
    <location>
        <position position="249"/>
    </location>
    <ligand>
        <name>shikimate</name>
        <dbReference type="ChEBI" id="CHEBI:36208"/>
    </ligand>
</feature>
<keyword evidence="3 8" id="KW-0028">Amino-acid biosynthesis</keyword>